<evidence type="ECO:0000313" key="7">
    <source>
        <dbReference type="Proteomes" id="UP000199513"/>
    </source>
</evidence>
<protein>
    <submittedName>
        <fullName evidence="6">Arylsulfatase A</fullName>
    </submittedName>
</protein>
<name>A0A1I2ILJ4_9BACT</name>
<dbReference type="InterPro" id="IPR017850">
    <property type="entry name" value="Alkaline_phosphatase_core_sf"/>
</dbReference>
<dbReference type="PROSITE" id="PS00149">
    <property type="entry name" value="SULFATASE_2"/>
    <property type="match status" value="1"/>
</dbReference>
<evidence type="ECO:0000256" key="2">
    <source>
        <dbReference type="ARBA" id="ARBA00022729"/>
    </source>
</evidence>
<dbReference type="STRING" id="1003.SAMN04488541_103320"/>
<evidence type="ECO:0000256" key="1">
    <source>
        <dbReference type="ARBA" id="ARBA00008779"/>
    </source>
</evidence>
<keyword evidence="7" id="KW-1185">Reference proteome</keyword>
<dbReference type="SUPFAM" id="SSF53649">
    <property type="entry name" value="Alkaline phosphatase-like"/>
    <property type="match status" value="1"/>
</dbReference>
<accession>A0A1I2ILJ4</accession>
<organism evidence="6 7">
    <name type="scientific">Thermoflexibacter ruber</name>
    <dbReference type="NCBI Taxonomy" id="1003"/>
    <lineage>
        <taxon>Bacteria</taxon>
        <taxon>Pseudomonadati</taxon>
        <taxon>Bacteroidota</taxon>
        <taxon>Cytophagia</taxon>
        <taxon>Cytophagales</taxon>
        <taxon>Thermoflexibacteraceae</taxon>
        <taxon>Thermoflexibacter</taxon>
    </lineage>
</organism>
<keyword evidence="2" id="KW-0732">Signal</keyword>
<dbReference type="OrthoDB" id="9789742at2"/>
<proteinExistence type="inferred from homology"/>
<keyword evidence="4" id="KW-0325">Glycoprotein</keyword>
<dbReference type="InterPro" id="IPR024607">
    <property type="entry name" value="Sulfatase_CS"/>
</dbReference>
<dbReference type="PROSITE" id="PS00523">
    <property type="entry name" value="SULFATASE_1"/>
    <property type="match status" value="1"/>
</dbReference>
<evidence type="ECO:0000256" key="3">
    <source>
        <dbReference type="ARBA" id="ARBA00022801"/>
    </source>
</evidence>
<dbReference type="PANTHER" id="PTHR43108">
    <property type="entry name" value="N-ACETYLGLUCOSAMINE-6-SULFATASE FAMILY MEMBER"/>
    <property type="match status" value="1"/>
</dbReference>
<dbReference type="PANTHER" id="PTHR43108:SF8">
    <property type="entry name" value="SD21168P"/>
    <property type="match status" value="1"/>
</dbReference>
<feature type="domain" description="Sulfatase N-terminal" evidence="5">
    <location>
        <begin position="35"/>
        <end position="375"/>
    </location>
</feature>
<dbReference type="GO" id="GO:0016787">
    <property type="term" value="F:hydrolase activity"/>
    <property type="evidence" value="ECO:0007669"/>
    <property type="project" value="UniProtKB-KW"/>
</dbReference>
<comment type="similarity">
    <text evidence="1">Belongs to the sulfatase family.</text>
</comment>
<dbReference type="Proteomes" id="UP000199513">
    <property type="component" value="Unassembled WGS sequence"/>
</dbReference>
<dbReference type="AlphaFoldDB" id="A0A1I2ILJ4"/>
<dbReference type="Pfam" id="PF00884">
    <property type="entry name" value="Sulfatase"/>
    <property type="match status" value="1"/>
</dbReference>
<dbReference type="Gene3D" id="3.40.720.10">
    <property type="entry name" value="Alkaline Phosphatase, subunit A"/>
    <property type="match status" value="1"/>
</dbReference>
<evidence type="ECO:0000313" key="6">
    <source>
        <dbReference type="EMBL" id="SFF42513.1"/>
    </source>
</evidence>
<gene>
    <name evidence="6" type="ORF">SAMN04488541_103320</name>
</gene>
<evidence type="ECO:0000259" key="5">
    <source>
        <dbReference type="Pfam" id="PF00884"/>
    </source>
</evidence>
<keyword evidence="3" id="KW-0378">Hydrolase</keyword>
<sequence>MRYFTFLLIIFSQFAFVAKENNKIAQIKKIEKPCNVIFILSDDHRYDFMSFMNNSVPWLQTPNLDRIAKEGTHCQNAFVTTALCSPSRASILTGMFTHAHTIVDNYAPEPPNLTYFPQYLQKAGYQTAFVGKWHMGHDDDQPRKGFNHWVSFKGQGVYYNPTLNVDGKKVAHGDSAYITDVLNQYALDWIDKRDKNKPFFLYLSHKSVHSEFRPARKHKNKYHGQKINYPTTFSLTKPEILKSAENQQNMLIPEWVKNQRYSWHGVDYLYHGATTFEDFVYDYCETLHSLDESIGEVLNYLDKNGLTENTFLIYMGDNGFSFGEHGLIDKRHAYEESMRVPLLMRYPKLIKAGSKTPQMIQNIDIAPTILELAGIKKPTQMHGSSVLPIVQGKEVSDWRKKIFYEYYWEYSFPQTPTMHAVRTDRYKLIRYHGVWDTNEFFDLEKDPEEMNNLIKSPEHEPLIKQLTGEIYDWLESTNGMQIPLKRTMHKHGDHKYKGTY</sequence>
<reference evidence="6 7" key="1">
    <citation type="submission" date="2016-10" db="EMBL/GenBank/DDBJ databases">
        <authorList>
            <person name="de Groot N.N."/>
        </authorList>
    </citation>
    <scope>NUCLEOTIDE SEQUENCE [LARGE SCALE GENOMIC DNA]</scope>
    <source>
        <strain>GEY</strain>
        <strain evidence="7">DSM 9560</strain>
    </source>
</reference>
<dbReference type="RefSeq" id="WP_091548593.1">
    <property type="nucleotide sequence ID" value="NZ_FONY01000033.1"/>
</dbReference>
<dbReference type="EMBL" id="FONY01000033">
    <property type="protein sequence ID" value="SFF42513.1"/>
    <property type="molecule type" value="Genomic_DNA"/>
</dbReference>
<dbReference type="InterPro" id="IPR000917">
    <property type="entry name" value="Sulfatase_N"/>
</dbReference>
<evidence type="ECO:0000256" key="4">
    <source>
        <dbReference type="ARBA" id="ARBA00023180"/>
    </source>
</evidence>
<dbReference type="CDD" id="cd16031">
    <property type="entry name" value="G6S_like"/>
    <property type="match status" value="1"/>
</dbReference>